<keyword evidence="1" id="KW-1133">Transmembrane helix</keyword>
<name>A0A0F9G8E7_9ZZZZ</name>
<evidence type="ECO:0000313" key="2">
    <source>
        <dbReference type="EMBL" id="KKL86651.1"/>
    </source>
</evidence>
<sequence length="420" mass="46667">MELLSEHFDQTISTVKGLVLEMQSHTGGRILQLNKALDSEIYALEKITRLNITRIDAVLIRATASLYLRAQFHTLNAYFHASPGLIAILGAIWVAVKFVYDQIKWAMGIIALLQSLKIFDLLAAIWPAFYEARTKFRAWVAQLSSAIGWGVDGLLHLIHATQGFTDMLGGLTGKTYAWMDAKWMEKTGNILNAISVKSAMVTHDPGAILEMFFQGEMYKNMREVGRFGTELSSKVEEGLSKAKFAIEGVQYVVDELSGIQEGMPEIIRANIPQVIWNSLEGFVEVVNIQILPRIATAERQLDLFDSIFANQSGKLSDIATRLAHPGTNLLGIDQLGDYARQGEEWAIDDVSARLWNDQVNADRDYMQADLNAFAIIDAAATSPLPVIPFMDIESPTRAALHGIVVEPQETWFVGGYKSPY</sequence>
<keyword evidence="1" id="KW-0472">Membrane</keyword>
<proteinExistence type="predicted"/>
<feature type="transmembrane region" description="Helical" evidence="1">
    <location>
        <begin position="77"/>
        <end position="99"/>
    </location>
</feature>
<accession>A0A0F9G8E7</accession>
<dbReference type="AlphaFoldDB" id="A0A0F9G8E7"/>
<evidence type="ECO:0000256" key="1">
    <source>
        <dbReference type="SAM" id="Phobius"/>
    </source>
</evidence>
<reference evidence="2" key="1">
    <citation type="journal article" date="2015" name="Nature">
        <title>Complex archaea that bridge the gap between prokaryotes and eukaryotes.</title>
        <authorList>
            <person name="Spang A."/>
            <person name="Saw J.H."/>
            <person name="Jorgensen S.L."/>
            <person name="Zaremba-Niedzwiedzka K."/>
            <person name="Martijn J."/>
            <person name="Lind A.E."/>
            <person name="van Eijk R."/>
            <person name="Schleper C."/>
            <person name="Guy L."/>
            <person name="Ettema T.J."/>
        </authorList>
    </citation>
    <scope>NUCLEOTIDE SEQUENCE</scope>
</reference>
<protein>
    <submittedName>
        <fullName evidence="2">Uncharacterized protein</fullName>
    </submittedName>
</protein>
<feature type="transmembrane region" description="Helical" evidence="1">
    <location>
        <begin position="105"/>
        <end position="129"/>
    </location>
</feature>
<gene>
    <name evidence="2" type="ORF">LCGC14_1942600</name>
</gene>
<keyword evidence="1" id="KW-0812">Transmembrane</keyword>
<dbReference type="EMBL" id="LAZR01021050">
    <property type="protein sequence ID" value="KKL86651.1"/>
    <property type="molecule type" value="Genomic_DNA"/>
</dbReference>
<organism evidence="2">
    <name type="scientific">marine sediment metagenome</name>
    <dbReference type="NCBI Taxonomy" id="412755"/>
    <lineage>
        <taxon>unclassified sequences</taxon>
        <taxon>metagenomes</taxon>
        <taxon>ecological metagenomes</taxon>
    </lineage>
</organism>
<comment type="caution">
    <text evidence="2">The sequence shown here is derived from an EMBL/GenBank/DDBJ whole genome shotgun (WGS) entry which is preliminary data.</text>
</comment>